<evidence type="ECO:0000256" key="11">
    <source>
        <dbReference type="SAM" id="Phobius"/>
    </source>
</evidence>
<comment type="similarity">
    <text evidence="2 10">Belongs to the ABC-4 integral membrane protein family. FtsX subfamily.</text>
</comment>
<dbReference type="InterPro" id="IPR040690">
    <property type="entry name" value="FtsX_ECD"/>
</dbReference>
<feature type="domain" description="FtsX extracellular" evidence="13">
    <location>
        <begin position="61"/>
        <end position="151"/>
    </location>
</feature>
<dbReference type="Gene3D" id="3.30.70.3040">
    <property type="match status" value="1"/>
</dbReference>
<organism evidence="14 15">
    <name type="scientific">candidate division WOR-1 bacterium RIFOXYB2_FULL_36_35</name>
    <dbReference type="NCBI Taxonomy" id="1802578"/>
    <lineage>
        <taxon>Bacteria</taxon>
        <taxon>Bacillati</taxon>
        <taxon>Saganbacteria</taxon>
    </lineage>
</organism>
<dbReference type="Pfam" id="PF02687">
    <property type="entry name" value="FtsX"/>
    <property type="match status" value="1"/>
</dbReference>
<dbReference type="GO" id="GO:0005886">
    <property type="term" value="C:plasma membrane"/>
    <property type="evidence" value="ECO:0007669"/>
    <property type="project" value="UniProtKB-SubCell"/>
</dbReference>
<feature type="transmembrane region" description="Helical" evidence="11">
    <location>
        <begin position="170"/>
        <end position="193"/>
    </location>
</feature>
<dbReference type="InterPro" id="IPR003838">
    <property type="entry name" value="ABC3_permease_C"/>
</dbReference>
<evidence type="ECO:0000256" key="10">
    <source>
        <dbReference type="PIRNR" id="PIRNR003097"/>
    </source>
</evidence>
<evidence type="ECO:0000256" key="3">
    <source>
        <dbReference type="ARBA" id="ARBA00021907"/>
    </source>
</evidence>
<dbReference type="PIRSF" id="PIRSF003097">
    <property type="entry name" value="FtsX"/>
    <property type="match status" value="1"/>
</dbReference>
<keyword evidence="9 10" id="KW-0131">Cell cycle</keyword>
<feature type="domain" description="ABC3 transporter permease C-terminal" evidence="12">
    <location>
        <begin position="175"/>
        <end position="293"/>
    </location>
</feature>
<evidence type="ECO:0000259" key="13">
    <source>
        <dbReference type="Pfam" id="PF18075"/>
    </source>
</evidence>
<dbReference type="NCBIfam" id="NF038347">
    <property type="entry name" value="FtsX_Gpos"/>
    <property type="match status" value="1"/>
</dbReference>
<evidence type="ECO:0000256" key="7">
    <source>
        <dbReference type="ARBA" id="ARBA00022989"/>
    </source>
</evidence>
<dbReference type="Pfam" id="PF18075">
    <property type="entry name" value="FtsX_ECD"/>
    <property type="match status" value="1"/>
</dbReference>
<proteinExistence type="inferred from homology"/>
<dbReference type="InterPro" id="IPR004513">
    <property type="entry name" value="FtsX"/>
</dbReference>
<comment type="caution">
    <text evidence="14">The sequence shown here is derived from an EMBL/GenBank/DDBJ whole genome shotgun (WGS) entry which is preliminary data.</text>
</comment>
<keyword evidence="4 10" id="KW-1003">Cell membrane</keyword>
<evidence type="ECO:0000256" key="6">
    <source>
        <dbReference type="ARBA" id="ARBA00022692"/>
    </source>
</evidence>
<dbReference type="Proteomes" id="UP000177905">
    <property type="component" value="Unassembled WGS sequence"/>
</dbReference>
<evidence type="ECO:0000256" key="2">
    <source>
        <dbReference type="ARBA" id="ARBA00007379"/>
    </source>
</evidence>
<evidence type="ECO:0000313" key="15">
    <source>
        <dbReference type="Proteomes" id="UP000177905"/>
    </source>
</evidence>
<evidence type="ECO:0000313" key="14">
    <source>
        <dbReference type="EMBL" id="OGC16309.1"/>
    </source>
</evidence>
<keyword evidence="6 11" id="KW-0812">Transmembrane</keyword>
<accession>A0A1F4S7B5</accession>
<keyword evidence="5 10" id="KW-0132">Cell division</keyword>
<evidence type="ECO:0000256" key="8">
    <source>
        <dbReference type="ARBA" id="ARBA00023136"/>
    </source>
</evidence>
<evidence type="ECO:0000259" key="12">
    <source>
        <dbReference type="Pfam" id="PF02687"/>
    </source>
</evidence>
<evidence type="ECO:0000256" key="1">
    <source>
        <dbReference type="ARBA" id="ARBA00004651"/>
    </source>
</evidence>
<keyword evidence="8 10" id="KW-0472">Membrane</keyword>
<protein>
    <recommendedName>
        <fullName evidence="3 10">Cell division protein FtsX</fullName>
    </recommendedName>
</protein>
<feature type="transmembrane region" description="Helical" evidence="11">
    <location>
        <begin position="214"/>
        <end position="238"/>
    </location>
</feature>
<evidence type="ECO:0000256" key="9">
    <source>
        <dbReference type="ARBA" id="ARBA00023306"/>
    </source>
</evidence>
<comment type="subcellular location">
    <subcellularLocation>
        <location evidence="1">Cell membrane</location>
        <topology evidence="1">Multi-pass membrane protein</topology>
    </subcellularLocation>
</comment>
<sequence>MTLGDIEFFIVEAFRGIKRSGLMSLVAIAIVTVSLFIFGFFLIFISNLGHIASNIGTRLDMVAYVDRDLSSDSSSRLQLSIARINGVDEVRYVSKQEAWRNFKEDFGGRLNLDDVVDANPLPNFFAIRVRSPELLPDIAKQVAGFSAIDEVRYSGKLIKQMESFIEAVRIGGAGLVILLFTATLLIVVNTIRLTVLARSTDIYIMKLVGATSSFLRWPFVIEGIIIGVLGGSIGLVALKTLYEVILERVQTALPFLPVISSGPMLTLIYSTVVVAGILLGMFGGYISISRILKDKE</sequence>
<evidence type="ECO:0000256" key="5">
    <source>
        <dbReference type="ARBA" id="ARBA00022618"/>
    </source>
</evidence>
<name>A0A1F4S7B5_UNCSA</name>
<dbReference type="AlphaFoldDB" id="A0A1F4S7B5"/>
<keyword evidence="7 11" id="KW-1133">Transmembrane helix</keyword>
<gene>
    <name evidence="14" type="ORF">A2290_04345</name>
</gene>
<dbReference type="InterPro" id="IPR058204">
    <property type="entry name" value="FtsX_firmicutes-type"/>
</dbReference>
<dbReference type="EMBL" id="MEUA01000010">
    <property type="protein sequence ID" value="OGC16309.1"/>
    <property type="molecule type" value="Genomic_DNA"/>
</dbReference>
<dbReference type="PANTHER" id="PTHR47755:SF1">
    <property type="entry name" value="CELL DIVISION PROTEIN FTSX"/>
    <property type="match status" value="1"/>
</dbReference>
<feature type="transmembrane region" description="Helical" evidence="11">
    <location>
        <begin position="267"/>
        <end position="288"/>
    </location>
</feature>
<reference evidence="14 15" key="1">
    <citation type="journal article" date="2016" name="Nat. Commun.">
        <title>Thousands of microbial genomes shed light on interconnected biogeochemical processes in an aquifer system.</title>
        <authorList>
            <person name="Anantharaman K."/>
            <person name="Brown C.T."/>
            <person name="Hug L.A."/>
            <person name="Sharon I."/>
            <person name="Castelle C.J."/>
            <person name="Probst A.J."/>
            <person name="Thomas B.C."/>
            <person name="Singh A."/>
            <person name="Wilkins M.J."/>
            <person name="Karaoz U."/>
            <person name="Brodie E.L."/>
            <person name="Williams K.H."/>
            <person name="Hubbard S.S."/>
            <person name="Banfield J.F."/>
        </authorList>
    </citation>
    <scope>NUCLEOTIDE SEQUENCE [LARGE SCALE GENOMIC DNA]</scope>
</reference>
<dbReference type="GO" id="GO:0051301">
    <property type="term" value="P:cell division"/>
    <property type="evidence" value="ECO:0007669"/>
    <property type="project" value="UniProtKB-KW"/>
</dbReference>
<evidence type="ECO:0000256" key="4">
    <source>
        <dbReference type="ARBA" id="ARBA00022475"/>
    </source>
</evidence>
<dbReference type="PANTHER" id="PTHR47755">
    <property type="entry name" value="CELL DIVISION PROTEIN FTSX"/>
    <property type="match status" value="1"/>
</dbReference>
<feature type="transmembrane region" description="Helical" evidence="11">
    <location>
        <begin position="21"/>
        <end position="45"/>
    </location>
</feature>